<dbReference type="EMBL" id="GG677899">
    <property type="protein sequence ID" value="EER10063.1"/>
    <property type="molecule type" value="Genomic_DNA"/>
</dbReference>
<feature type="signal peptide" evidence="1">
    <location>
        <begin position="1"/>
        <end position="17"/>
    </location>
</feature>
<sequence>MLSTLLILFAIIDDLQAFKPGNVRMHMSTRTICNPDVKDVHNNPAPCGKSMAMETYGLTLPGMEDGSVTIREDMIVAKDGLIRVKAMPSRPYQFLMTVESPETTRIDQLYKNQAITISETKQEPESVRLLGAAKAPGSLQEDGWTSEGTTTLGGATVHKYIKWGPQGVDATSKANYSALYQTGMYPDHWIFYTDSNDEKPVKLLGINSIRGKTLQETDYSNHEELDDAIDVAEAEKEMHTTYQITSSRRLGENDVDAPPVNLDYVTATFVAEDERTFFEDAEEVDWLGPQRLRTGLSGAFGAKAGVMYFGIPKGSAADTFFHTEYNRRMVELVKFEFPTSCRNEEGKQVQRYCIFVSVDATMEKFSLHAGMTFVDVTDDKKSASLKVSIELGKSDGAPVLNMTVQAEGCAIVWQWGEGVSLNIVVCISGSASGEDLLQPDKRTFKAEIEIKVTFNLNLPVVGSIIHWSIWAKLGCTAKPNNVITAYGEIGTSISLWLAGAGVSVDIKGNTMDNVPNKWQFFSGVNLNAWVNLLVYKHDWNWRWEIWHASPVYF</sequence>
<name>C5KZN5_PERM5</name>
<proteinExistence type="predicted"/>
<evidence type="ECO:0000313" key="2">
    <source>
        <dbReference type="EMBL" id="EER10063.1"/>
    </source>
</evidence>
<organism evidence="3">
    <name type="scientific">Perkinsus marinus (strain ATCC 50983 / TXsc)</name>
    <dbReference type="NCBI Taxonomy" id="423536"/>
    <lineage>
        <taxon>Eukaryota</taxon>
        <taxon>Sar</taxon>
        <taxon>Alveolata</taxon>
        <taxon>Perkinsozoa</taxon>
        <taxon>Perkinsea</taxon>
        <taxon>Perkinsida</taxon>
        <taxon>Perkinsidae</taxon>
        <taxon>Perkinsus</taxon>
    </lineage>
</organism>
<gene>
    <name evidence="2" type="ORF">Pmar_PMAR007060</name>
</gene>
<keyword evidence="1" id="KW-0732">Signal</keyword>
<dbReference type="Pfam" id="PF20525">
    <property type="entry name" value="DUF6740"/>
    <property type="match status" value="1"/>
</dbReference>
<feature type="chain" id="PRO_5002952899" evidence="1">
    <location>
        <begin position="18"/>
        <end position="553"/>
    </location>
</feature>
<dbReference type="GeneID" id="9038341"/>
<dbReference type="AlphaFoldDB" id="C5KZN5"/>
<reference evidence="2 3" key="1">
    <citation type="submission" date="2008-07" db="EMBL/GenBank/DDBJ databases">
        <authorList>
            <person name="El-Sayed N."/>
            <person name="Caler E."/>
            <person name="Inman J."/>
            <person name="Amedeo P."/>
            <person name="Hass B."/>
            <person name="Wortman J."/>
        </authorList>
    </citation>
    <scope>NUCLEOTIDE SEQUENCE [LARGE SCALE GENOMIC DNA]</scope>
    <source>
        <strain evidence="3">ATCC 50983 / TXsc</strain>
    </source>
</reference>
<keyword evidence="3" id="KW-1185">Reference proteome</keyword>
<dbReference type="InterPro" id="IPR046628">
    <property type="entry name" value="DUF6740"/>
</dbReference>
<dbReference type="InParanoid" id="C5KZN5"/>
<protein>
    <submittedName>
        <fullName evidence="2">Uncharacterized protein</fullName>
    </submittedName>
</protein>
<accession>C5KZN5</accession>
<dbReference type="RefSeq" id="XP_002778268.1">
    <property type="nucleotide sequence ID" value="XM_002778222.1"/>
</dbReference>
<evidence type="ECO:0000313" key="3">
    <source>
        <dbReference type="Proteomes" id="UP000007800"/>
    </source>
</evidence>
<dbReference type="Proteomes" id="UP000007800">
    <property type="component" value="Unassembled WGS sequence"/>
</dbReference>
<evidence type="ECO:0000256" key="1">
    <source>
        <dbReference type="SAM" id="SignalP"/>
    </source>
</evidence>